<keyword evidence="3" id="KW-1185">Reference proteome</keyword>
<dbReference type="InterPro" id="IPR008969">
    <property type="entry name" value="CarboxyPept-like_regulatory"/>
</dbReference>
<dbReference type="RefSeq" id="WP_188652437.1">
    <property type="nucleotide sequence ID" value="NZ_BMNR01000004.1"/>
</dbReference>
<accession>A0A8J3BPY4</accession>
<dbReference type="AlphaFoldDB" id="A0A8J3BPY4"/>
<dbReference type="EMBL" id="BMNR01000004">
    <property type="protein sequence ID" value="GGK24987.1"/>
    <property type="molecule type" value="Genomic_DNA"/>
</dbReference>
<evidence type="ECO:0000256" key="1">
    <source>
        <dbReference type="SAM" id="Phobius"/>
    </source>
</evidence>
<keyword evidence="1" id="KW-1133">Transmembrane helix</keyword>
<comment type="caution">
    <text evidence="2">The sequence shown here is derived from an EMBL/GenBank/DDBJ whole genome shotgun (WGS) entry which is preliminary data.</text>
</comment>
<evidence type="ECO:0000313" key="2">
    <source>
        <dbReference type="EMBL" id="GGK24987.1"/>
    </source>
</evidence>
<reference evidence="2" key="1">
    <citation type="journal article" date="2014" name="Int. J. Syst. Evol. Microbiol.">
        <title>Complete genome sequence of Corynebacterium casei LMG S-19264T (=DSM 44701T), isolated from a smear-ripened cheese.</title>
        <authorList>
            <consortium name="US DOE Joint Genome Institute (JGI-PGF)"/>
            <person name="Walter F."/>
            <person name="Albersmeier A."/>
            <person name="Kalinowski J."/>
            <person name="Ruckert C."/>
        </authorList>
    </citation>
    <scope>NUCLEOTIDE SEQUENCE</scope>
    <source>
        <strain evidence="2">JCM 12862</strain>
    </source>
</reference>
<keyword evidence="1" id="KW-0472">Membrane</keyword>
<organism evidence="2 3">
    <name type="scientific">Yeosuana aromativorans</name>
    <dbReference type="NCBI Taxonomy" id="288019"/>
    <lineage>
        <taxon>Bacteria</taxon>
        <taxon>Pseudomonadati</taxon>
        <taxon>Bacteroidota</taxon>
        <taxon>Flavobacteriia</taxon>
        <taxon>Flavobacteriales</taxon>
        <taxon>Flavobacteriaceae</taxon>
        <taxon>Yeosuana</taxon>
    </lineage>
</organism>
<dbReference type="Proteomes" id="UP000612329">
    <property type="component" value="Unassembled WGS sequence"/>
</dbReference>
<reference evidence="2" key="2">
    <citation type="submission" date="2020-09" db="EMBL/GenBank/DDBJ databases">
        <authorList>
            <person name="Sun Q."/>
            <person name="Ohkuma M."/>
        </authorList>
    </citation>
    <scope>NUCLEOTIDE SEQUENCE</scope>
    <source>
        <strain evidence="2">JCM 12862</strain>
    </source>
</reference>
<proteinExistence type="predicted"/>
<protein>
    <recommendedName>
        <fullName evidence="4">Carboxypeptidase-like regulatory domain-containing protein</fullName>
    </recommendedName>
</protein>
<dbReference type="SUPFAM" id="SSF49464">
    <property type="entry name" value="Carboxypeptidase regulatory domain-like"/>
    <property type="match status" value="1"/>
</dbReference>
<keyword evidence="1" id="KW-0812">Transmembrane</keyword>
<dbReference type="Gene3D" id="2.60.40.1120">
    <property type="entry name" value="Carboxypeptidase-like, regulatory domain"/>
    <property type="match status" value="1"/>
</dbReference>
<feature type="transmembrane region" description="Helical" evidence="1">
    <location>
        <begin position="12"/>
        <end position="32"/>
    </location>
</feature>
<evidence type="ECO:0008006" key="4">
    <source>
        <dbReference type="Google" id="ProtNLM"/>
    </source>
</evidence>
<evidence type="ECO:0000313" key="3">
    <source>
        <dbReference type="Proteomes" id="UP000612329"/>
    </source>
</evidence>
<dbReference type="Pfam" id="PF13715">
    <property type="entry name" value="CarbopepD_reg_2"/>
    <property type="match status" value="1"/>
</dbReference>
<sequence length="429" mass="49345">MKTTSYIKSSLLPYVTTLVFMFITCITSAQTVNSDQTQSNNEFKGIVLDSKTRTPLAYADININGTHIGTITNNEGEFLLKVPIVYMDKNIVVSILGYEKKEINISELKKDNNKILLDVSLTELSSINVYGAKNAEALVRATLNRKNENYYNEHAVMTAFYRETIKKRNRNASLSEAIIQINKQPYYNLKNDEISLIKSRKSTDYSRLDTLAIKLQGGPFSALYTDMVKYPEYIFDINNLSQYVFSFDTSTQINNRPVYVVNFKQSINNKQPLYYGKLYIDSETLALTSAVFNLNVEDKQLSSELFVRKKPRKVIVYPTEASYRVDYRTKNGKWYYGYGNIQLTFKVNWKNKLFNSVYTLNSEMAVTDWKLNDTSAYQGEKLKPNVILTEKTSGFADPKFWGEYNIIEPEKSIENAIKKINKKLERADS</sequence>
<name>A0A8J3BPY4_9FLAO</name>
<gene>
    <name evidence="2" type="ORF">GCM10007962_19060</name>
</gene>